<dbReference type="OrthoDB" id="5198533at2"/>
<name>A0A4U5WC42_STRLS</name>
<organism evidence="2 3">
    <name type="scientific">Streptomyces lasalocidi</name>
    <name type="common">Streptomyces lasaliensis</name>
    <dbReference type="NCBI Taxonomy" id="324833"/>
    <lineage>
        <taxon>Bacteria</taxon>
        <taxon>Bacillati</taxon>
        <taxon>Actinomycetota</taxon>
        <taxon>Actinomycetes</taxon>
        <taxon>Kitasatosporales</taxon>
        <taxon>Streptomycetaceae</taxon>
        <taxon>Streptomyces</taxon>
    </lineage>
</organism>
<keyword evidence="1" id="KW-0812">Transmembrane</keyword>
<proteinExistence type="predicted"/>
<keyword evidence="1" id="KW-0472">Membrane</keyword>
<dbReference type="Proteomes" id="UP000305929">
    <property type="component" value="Unassembled WGS sequence"/>
</dbReference>
<keyword evidence="3" id="KW-1185">Reference proteome</keyword>
<keyword evidence="1" id="KW-1133">Transmembrane helix</keyword>
<dbReference type="EMBL" id="SZNQ01000001">
    <property type="protein sequence ID" value="TKS99317.1"/>
    <property type="molecule type" value="Genomic_DNA"/>
</dbReference>
<feature type="transmembrane region" description="Helical" evidence="1">
    <location>
        <begin position="105"/>
        <end position="127"/>
    </location>
</feature>
<protein>
    <submittedName>
        <fullName evidence="2">Uncharacterized protein</fullName>
    </submittedName>
</protein>
<evidence type="ECO:0000313" key="2">
    <source>
        <dbReference type="EMBL" id="TKS99317.1"/>
    </source>
</evidence>
<accession>A0A4U5WC42</accession>
<dbReference type="AlphaFoldDB" id="A0A4U5WC42"/>
<reference evidence="2 3" key="1">
    <citation type="submission" date="2019-04" db="EMBL/GenBank/DDBJ databases">
        <title>Streptomyces lasaliensis sp. nov., an Actinomycete isolated from soil which produces the polyether antibiotic lasalocid.</title>
        <authorList>
            <person name="Erwin G."/>
            <person name="Haber C."/>
        </authorList>
    </citation>
    <scope>NUCLEOTIDE SEQUENCE [LARGE SCALE GENOMIC DNA]</scope>
    <source>
        <strain evidence="2 3">X-537</strain>
    </source>
</reference>
<gene>
    <name evidence="2" type="ORF">E4U91_03740</name>
</gene>
<sequence length="209" mass="21902">MRLYAQSPARRGRQLIADLIALLLIASTVKFALVVRDAILTLAEPGRKAESAGDGLASSLDDAGNAASKVPFVGDSLKKPLKSAAEAGTSLSDAGQSLQDTVGHVATLTTIALIVLPTAVILVLWLVPRLRWIRRSATTRRLFDAPGGADLLALRALTGPQRPLVALATPPGGLADAWRRGDPDVIADLSTLTLRRAGLRPGWPGEQVG</sequence>
<evidence type="ECO:0000256" key="1">
    <source>
        <dbReference type="SAM" id="Phobius"/>
    </source>
</evidence>
<dbReference type="RefSeq" id="WP_137305205.1">
    <property type="nucleotide sequence ID" value="NZ_SZNQ01000001.1"/>
</dbReference>
<evidence type="ECO:0000313" key="3">
    <source>
        <dbReference type="Proteomes" id="UP000305929"/>
    </source>
</evidence>
<comment type="caution">
    <text evidence="2">The sequence shown here is derived from an EMBL/GenBank/DDBJ whole genome shotgun (WGS) entry which is preliminary data.</text>
</comment>
<feature type="transmembrane region" description="Helical" evidence="1">
    <location>
        <begin position="15"/>
        <end position="35"/>
    </location>
</feature>